<gene>
    <name evidence="2" type="ORF">DDW44_16090</name>
</gene>
<proteinExistence type="predicted"/>
<accession>A0A2S1SUP6</accession>
<evidence type="ECO:0000313" key="2">
    <source>
        <dbReference type="EMBL" id="AWI30120.1"/>
    </source>
</evidence>
<sequence>MIGGVILTAALFTGQTVVIIAQQQQIADLQTRVGEPGPQGPPGPQGLPGPRGLTGPAGKDGKDGRAAPPDVDPATDELSNGRTLQMTQLEARAYCTELAGKAWPESKSGDPTLDELTGSYTATQREKAFKQCMTDEGWPQP</sequence>
<keyword evidence="3" id="KW-1185">Reference proteome</keyword>
<name>A0A2S1SUP6_9ACTN</name>
<dbReference type="EMBL" id="CP029188">
    <property type="protein sequence ID" value="AWI30120.1"/>
    <property type="molecule type" value="Genomic_DNA"/>
</dbReference>
<dbReference type="KEGG" id="stir:DDW44_16090"/>
<feature type="compositionally biased region" description="Pro residues" evidence="1">
    <location>
        <begin position="38"/>
        <end position="47"/>
    </location>
</feature>
<dbReference type="Gene3D" id="1.20.5.320">
    <property type="entry name" value="6-Phosphogluconate Dehydrogenase, domain 3"/>
    <property type="match status" value="1"/>
</dbReference>
<dbReference type="AlphaFoldDB" id="A0A2S1SUP6"/>
<organism evidence="2 3">
    <name type="scientific">Streptomyces tirandamycinicus</name>
    <dbReference type="NCBI Taxonomy" id="2174846"/>
    <lineage>
        <taxon>Bacteria</taxon>
        <taxon>Bacillati</taxon>
        <taxon>Actinomycetota</taxon>
        <taxon>Actinomycetes</taxon>
        <taxon>Kitasatosporales</taxon>
        <taxon>Streptomycetaceae</taxon>
        <taxon>Streptomyces</taxon>
    </lineage>
</organism>
<dbReference type="Proteomes" id="UP000244900">
    <property type="component" value="Chromosome"/>
</dbReference>
<feature type="region of interest" description="Disordered" evidence="1">
    <location>
        <begin position="32"/>
        <end position="83"/>
    </location>
</feature>
<protein>
    <recommendedName>
        <fullName evidence="4">Collagen-like protein</fullName>
    </recommendedName>
</protein>
<evidence type="ECO:0000256" key="1">
    <source>
        <dbReference type="SAM" id="MobiDB-lite"/>
    </source>
</evidence>
<evidence type="ECO:0000313" key="3">
    <source>
        <dbReference type="Proteomes" id="UP000244900"/>
    </source>
</evidence>
<reference evidence="2 3" key="1">
    <citation type="submission" date="2018-05" db="EMBL/GenBank/DDBJ databases">
        <title>Complete genome sequence of sponge-derived Streptomyces sp. HNM0039.</title>
        <authorList>
            <person name="Huang X."/>
            <person name="Zhou S."/>
        </authorList>
    </citation>
    <scope>NUCLEOTIDE SEQUENCE [LARGE SCALE GENOMIC DNA]</scope>
    <source>
        <strain evidence="2 3">HNM0039</strain>
    </source>
</reference>
<evidence type="ECO:0008006" key="4">
    <source>
        <dbReference type="Google" id="ProtNLM"/>
    </source>
</evidence>